<dbReference type="PATRIC" id="fig|398512.5.peg.4302"/>
<dbReference type="GO" id="GO:0016020">
    <property type="term" value="C:membrane"/>
    <property type="evidence" value="ECO:0007669"/>
    <property type="project" value="InterPro"/>
</dbReference>
<evidence type="ECO:0000313" key="4">
    <source>
        <dbReference type="EMBL" id="KNY28838.1"/>
    </source>
</evidence>
<feature type="transmembrane region" description="Helical" evidence="3">
    <location>
        <begin position="430"/>
        <end position="458"/>
    </location>
</feature>
<dbReference type="GO" id="GO:0009847">
    <property type="term" value="P:spore germination"/>
    <property type="evidence" value="ECO:0007669"/>
    <property type="project" value="InterPro"/>
</dbReference>
<feature type="transmembrane region" description="Helical" evidence="3">
    <location>
        <begin position="401"/>
        <end position="418"/>
    </location>
</feature>
<keyword evidence="2 3" id="KW-0472">Membrane</keyword>
<keyword evidence="3" id="KW-1133">Transmembrane helix</keyword>
<gene>
    <name evidence="4" type="ORF">Bccel_4112</name>
</gene>
<reference evidence="5" key="1">
    <citation type="submission" date="2015-07" db="EMBL/GenBank/DDBJ databases">
        <title>Near-Complete Genome Sequence of the Cellulolytic Bacterium Bacteroides (Pseudobacteroides) cellulosolvens ATCC 35603.</title>
        <authorList>
            <person name="Dassa B."/>
            <person name="Utturkar S.M."/>
            <person name="Klingeman D.M."/>
            <person name="Hurt R.A."/>
            <person name="Keller M."/>
            <person name="Xu J."/>
            <person name="Reddy Y.H.K."/>
            <person name="Borovok I."/>
            <person name="Grinberg I.R."/>
            <person name="Lamed R."/>
            <person name="Zhivin O."/>
            <person name="Bayer E.A."/>
            <person name="Brown S.D."/>
        </authorList>
    </citation>
    <scope>NUCLEOTIDE SEQUENCE [LARGE SCALE GENOMIC DNA]</scope>
    <source>
        <strain evidence="5">DSM 2933</strain>
    </source>
</reference>
<dbReference type="RefSeq" id="WP_420848024.1">
    <property type="nucleotide sequence ID" value="NZ_LGTC01000001.1"/>
</dbReference>
<dbReference type="PANTHER" id="PTHR22550">
    <property type="entry name" value="SPORE GERMINATION PROTEIN"/>
    <property type="match status" value="1"/>
</dbReference>
<keyword evidence="5" id="KW-1185">Reference proteome</keyword>
<sequence>MLFRFRMNKNDVKAMDLDEKSEINKLEITTENIKKILSDSSDINYQVHYINSSRHIPVSVIFIDGLVNSKIINDDILKPLTQQKILKEVKNFDDIIELIEHGTVYHSSRKLQNTLGDTLDSILDGSVALVFDKEKKAITFDTKGFEKRAITEPTTENALKGAKDSFIEVLRVNTSLVRRKVRTPNLRIKETIIGHRTKTPVAVVYIENLTNDKIVKEVFRRLEEIDIDAVITPGHIEEYIIDNKRTVFPLIMSTERTDKFCHNIIEGRVGLIVDGVPVTYIIPASVSMFYQAPEDYAQNYVISTFIRIIRYVGALVTLFLPAFYVSITTFHQEMIPTVLAVSIIKSKAEVPFPTITSVFIMLIAFEVLLEAGLRLPRAIGQAVSIIGALVVGQAAVQAKLISPVVVIVVAATGISSFIMPNQDYSNAIRIFRLVFVVCASIAGLYGLSLAFIVLVYHLNTIETFGLPYFTPFVANEGRDLTKDTLIRVPLYLMKKRPSSLKTTNKKRQK</sequence>
<feature type="transmembrane region" description="Helical" evidence="3">
    <location>
        <begin position="378"/>
        <end position="395"/>
    </location>
</feature>
<accession>A0A0L6JSP7</accession>
<proteinExistence type="inferred from homology"/>
<comment type="similarity">
    <text evidence="1">Belongs to the GerABKA family.</text>
</comment>
<dbReference type="eggNOG" id="COG0697">
    <property type="taxonomic scope" value="Bacteria"/>
</dbReference>
<feature type="transmembrane region" description="Helical" evidence="3">
    <location>
        <begin position="350"/>
        <end position="369"/>
    </location>
</feature>
<protein>
    <submittedName>
        <fullName evidence="4">GerA spore germination protein</fullName>
    </submittedName>
</protein>
<dbReference type="InterPro" id="IPR004995">
    <property type="entry name" value="Spore_Ger"/>
</dbReference>
<dbReference type="AlphaFoldDB" id="A0A0L6JSP7"/>
<keyword evidence="3" id="KW-0812">Transmembrane</keyword>
<evidence type="ECO:0000256" key="1">
    <source>
        <dbReference type="ARBA" id="ARBA00005278"/>
    </source>
</evidence>
<dbReference type="Proteomes" id="UP000036923">
    <property type="component" value="Unassembled WGS sequence"/>
</dbReference>
<evidence type="ECO:0000313" key="5">
    <source>
        <dbReference type="Proteomes" id="UP000036923"/>
    </source>
</evidence>
<organism evidence="4 5">
    <name type="scientific">Pseudobacteroides cellulosolvens ATCC 35603 = DSM 2933</name>
    <dbReference type="NCBI Taxonomy" id="398512"/>
    <lineage>
        <taxon>Bacteria</taxon>
        <taxon>Bacillati</taxon>
        <taxon>Bacillota</taxon>
        <taxon>Clostridia</taxon>
        <taxon>Eubacteriales</taxon>
        <taxon>Oscillospiraceae</taxon>
        <taxon>Pseudobacteroides</taxon>
    </lineage>
</organism>
<dbReference type="PANTHER" id="PTHR22550:SF5">
    <property type="entry name" value="LEUCINE ZIPPER PROTEIN 4"/>
    <property type="match status" value="1"/>
</dbReference>
<evidence type="ECO:0000256" key="3">
    <source>
        <dbReference type="SAM" id="Phobius"/>
    </source>
</evidence>
<dbReference type="STRING" id="398512.Bccel_4112"/>
<dbReference type="EMBL" id="LGTC01000001">
    <property type="protein sequence ID" value="KNY28838.1"/>
    <property type="molecule type" value="Genomic_DNA"/>
</dbReference>
<comment type="caution">
    <text evidence="4">The sequence shown here is derived from an EMBL/GenBank/DDBJ whole genome shotgun (WGS) entry which is preliminary data.</text>
</comment>
<feature type="transmembrane region" description="Helical" evidence="3">
    <location>
        <begin position="308"/>
        <end position="330"/>
    </location>
</feature>
<evidence type="ECO:0000256" key="2">
    <source>
        <dbReference type="ARBA" id="ARBA00023136"/>
    </source>
</evidence>
<dbReference type="Pfam" id="PF03323">
    <property type="entry name" value="GerA"/>
    <property type="match status" value="1"/>
</dbReference>
<dbReference type="PIRSF" id="PIRSF005690">
    <property type="entry name" value="GerBA"/>
    <property type="match status" value="1"/>
</dbReference>
<name>A0A0L6JSP7_9FIRM</name>
<dbReference type="InterPro" id="IPR050768">
    <property type="entry name" value="UPF0353/GerABKA_families"/>
</dbReference>